<feature type="transmembrane region" description="Helical" evidence="2">
    <location>
        <begin position="398"/>
        <end position="427"/>
    </location>
</feature>
<dbReference type="PANTHER" id="PTHR31272">
    <property type="entry name" value="CYTOCHROME C-TYPE BIOGENESIS PROTEIN HI_1454-RELATED"/>
    <property type="match status" value="1"/>
</dbReference>
<proteinExistence type="predicted"/>
<dbReference type="STRING" id="1104324.P186_2836"/>
<evidence type="ECO:0000259" key="3">
    <source>
        <dbReference type="PROSITE" id="PS51352"/>
    </source>
</evidence>
<dbReference type="RefSeq" id="WP_014290037.1">
    <property type="nucleotide sequence ID" value="NC_016645.1"/>
</dbReference>
<dbReference type="AlphaFoldDB" id="G7VFK6"/>
<dbReference type="Gene3D" id="3.40.30.10">
    <property type="entry name" value="Glutaredoxin"/>
    <property type="match status" value="1"/>
</dbReference>
<feature type="transmembrane region" description="Helical" evidence="2">
    <location>
        <begin position="318"/>
        <end position="341"/>
    </location>
</feature>
<keyword evidence="2" id="KW-0472">Membrane</keyword>
<dbReference type="Proteomes" id="UP000005867">
    <property type="component" value="Chromosome"/>
</dbReference>
<accession>G7VFK6</accession>
<protein>
    <submittedName>
        <fullName evidence="4">Cytochrome c biogenesis protein</fullName>
    </submittedName>
</protein>
<name>G7VFK6_9CREN</name>
<evidence type="ECO:0000256" key="1">
    <source>
        <dbReference type="SAM" id="MobiDB-lite"/>
    </source>
</evidence>
<dbReference type="PANTHER" id="PTHR31272:SF9">
    <property type="entry name" value="BLL1027 PROTEIN"/>
    <property type="match status" value="1"/>
</dbReference>
<feature type="region of interest" description="Disordered" evidence="1">
    <location>
        <begin position="162"/>
        <end position="193"/>
    </location>
</feature>
<dbReference type="BioCyc" id="PSP1104324:GJSN-2774-MONOMER"/>
<dbReference type="InterPro" id="IPR013766">
    <property type="entry name" value="Thioredoxin_domain"/>
</dbReference>
<dbReference type="KEGG" id="pyr:P186_2836"/>
<evidence type="ECO:0000313" key="4">
    <source>
        <dbReference type="EMBL" id="AET34212.1"/>
    </source>
</evidence>
<dbReference type="GeneID" id="11594435"/>
<dbReference type="HOGENOM" id="CLU_732847_0_0_2"/>
<sequence length="429" mass="44716">MTRLAPLLLLAPLVLALQIGQLQFTDVNSAQDLASALRDGPLLIFIHQPDCPGCQYLKTQVFTQPQVASALSGVNLISIDLAKYLIRGLEVVADGQVYIYSEGSLRVAKASGRQNVPVIGTPTVVMGYVKNGEIHVTLIMVGAAPPDVFLQLVKTAYANVQTQQTPQPANTPPPTPEKGAAQMTQPTPSAEASPLTPGAYLQLLVSFAAGAASVFSPCVLPVLTIAATTYLARRSLALVLAGMTLSFAAIATVVTAAATWAGSVVNTVLYAVGGAALIAMGAVLVVERLNNAFMVWASRFQTSAYKASKLQLGKLSDVALGLSLGAVWTPCIAPLFGAVVVANLVASAVTGNYIALFASTLAYAAGLAAVVYALINVARRGALKASRSMKWSMWGRRVEYIVGILSIAFGILLIGEALGLGTFSALFKL</sequence>
<dbReference type="eggNOG" id="arCOG02405">
    <property type="taxonomic scope" value="Archaea"/>
</dbReference>
<dbReference type="EMBL" id="CP003098">
    <property type="protein sequence ID" value="AET34212.1"/>
    <property type="molecule type" value="Genomic_DNA"/>
</dbReference>
<feature type="transmembrane region" description="Helical" evidence="2">
    <location>
        <begin position="267"/>
        <end position="286"/>
    </location>
</feature>
<dbReference type="SUPFAM" id="SSF52833">
    <property type="entry name" value="Thioredoxin-like"/>
    <property type="match status" value="1"/>
</dbReference>
<dbReference type="InterPro" id="IPR051790">
    <property type="entry name" value="Cytochrome_c-biogenesis_DsbD"/>
</dbReference>
<dbReference type="InterPro" id="IPR036249">
    <property type="entry name" value="Thioredoxin-like_sf"/>
</dbReference>
<organism evidence="4 5">
    <name type="scientific">Pyrobaculum ferrireducens</name>
    <dbReference type="NCBI Taxonomy" id="1104324"/>
    <lineage>
        <taxon>Archaea</taxon>
        <taxon>Thermoproteota</taxon>
        <taxon>Thermoprotei</taxon>
        <taxon>Thermoproteales</taxon>
        <taxon>Thermoproteaceae</taxon>
        <taxon>Pyrobaculum</taxon>
    </lineage>
</organism>
<reference evidence="4 5" key="1">
    <citation type="journal article" date="2012" name="J. Bacteriol.">
        <title>Complete genome sequence of strain 1860, a crenarchaeon of the genus pyrobaculum able to grow with various electron acceptors.</title>
        <authorList>
            <person name="Mardanov A.V."/>
            <person name="Gumerov V.M."/>
            <person name="Slobodkina G.B."/>
            <person name="Beletsky A.V."/>
            <person name="Bonch-Osmolovskaya E.A."/>
            <person name="Ravin N.V."/>
            <person name="Skryabin K.G."/>
        </authorList>
    </citation>
    <scope>NUCLEOTIDE SEQUENCE [LARGE SCALE GENOMIC DNA]</scope>
    <source>
        <strain evidence="4 5">1860</strain>
    </source>
</reference>
<keyword evidence="5" id="KW-1185">Reference proteome</keyword>
<feature type="transmembrane region" description="Helical" evidence="2">
    <location>
        <begin position="353"/>
        <end position="377"/>
    </location>
</feature>
<evidence type="ECO:0000313" key="5">
    <source>
        <dbReference type="Proteomes" id="UP000005867"/>
    </source>
</evidence>
<keyword evidence="2" id="KW-0812">Transmembrane</keyword>
<keyword evidence="2" id="KW-1133">Transmembrane helix</keyword>
<dbReference type="OrthoDB" id="115386at2157"/>
<evidence type="ECO:0000256" key="2">
    <source>
        <dbReference type="SAM" id="Phobius"/>
    </source>
</evidence>
<dbReference type="PROSITE" id="PS51352">
    <property type="entry name" value="THIOREDOXIN_2"/>
    <property type="match status" value="1"/>
</dbReference>
<feature type="domain" description="Thioredoxin" evidence="3">
    <location>
        <begin position="4"/>
        <end position="158"/>
    </location>
</feature>
<feature type="transmembrane region" description="Helical" evidence="2">
    <location>
        <begin position="235"/>
        <end position="261"/>
    </location>
</feature>
<gene>
    <name evidence="4" type="ORF">P186_2836</name>
</gene>
<feature type="transmembrane region" description="Helical" evidence="2">
    <location>
        <begin position="199"/>
        <end position="223"/>
    </location>
</feature>